<dbReference type="EMBL" id="HACA01030806">
    <property type="protein sequence ID" value="CDW48167.1"/>
    <property type="molecule type" value="Transcribed_RNA"/>
</dbReference>
<sequence length="44" mass="4984">MVPEDLAVDIRVDCLIGLEEVGKHLAAIGRHDTEDHNLSWRFDP</sequence>
<accession>A0A0K2VDB1</accession>
<protein>
    <submittedName>
        <fullName evidence="1">Uncharacterized protein</fullName>
    </submittedName>
</protein>
<dbReference type="AlphaFoldDB" id="A0A0K2VDB1"/>
<evidence type="ECO:0000313" key="1">
    <source>
        <dbReference type="EMBL" id="CDW48167.1"/>
    </source>
</evidence>
<proteinExistence type="predicted"/>
<reference evidence="1" key="1">
    <citation type="submission" date="2014-05" db="EMBL/GenBank/DDBJ databases">
        <authorList>
            <person name="Chronopoulou M."/>
        </authorList>
    </citation>
    <scope>NUCLEOTIDE SEQUENCE</scope>
    <source>
        <tissue evidence="1">Whole organism</tissue>
    </source>
</reference>
<organism evidence="1">
    <name type="scientific">Lepeophtheirus salmonis</name>
    <name type="common">Salmon louse</name>
    <name type="synonym">Caligus salmonis</name>
    <dbReference type="NCBI Taxonomy" id="72036"/>
    <lineage>
        <taxon>Eukaryota</taxon>
        <taxon>Metazoa</taxon>
        <taxon>Ecdysozoa</taxon>
        <taxon>Arthropoda</taxon>
        <taxon>Crustacea</taxon>
        <taxon>Multicrustacea</taxon>
        <taxon>Hexanauplia</taxon>
        <taxon>Copepoda</taxon>
        <taxon>Siphonostomatoida</taxon>
        <taxon>Caligidae</taxon>
        <taxon>Lepeophtheirus</taxon>
    </lineage>
</organism>
<name>A0A0K2VDB1_LEPSM</name>